<sequence>MPIITISKEFASGGQYIAMKAAKILKIDYFDKEIVKAVASKTHVPEMEVELYEEDRYNNMQVFFSRVIDPIILREDLKDSFPLLPKEPEEKGKVKKRFVPYTCEVSGWLDSDIYHEMVKTFIEELAKQKKDAVISGRGGQCILHDKKNCLHVRIVAPLEDRIERAIKVKNVDPKKAKKIVEEIDKKRHAYIKHYYDENCKDSKLYHIIINSSKVGLDRCAEWIAELARKM</sequence>
<accession>A0A1F7RPX2</accession>
<comment type="caution">
    <text evidence="1">The sequence shown here is derived from an EMBL/GenBank/DDBJ whole genome shotgun (WGS) entry which is preliminary data.</text>
</comment>
<evidence type="ECO:0000313" key="1">
    <source>
        <dbReference type="EMBL" id="OGL43615.1"/>
    </source>
</evidence>
<dbReference type="AlphaFoldDB" id="A0A1F7RPX2"/>
<evidence type="ECO:0000313" key="2">
    <source>
        <dbReference type="Proteomes" id="UP000178435"/>
    </source>
</evidence>
<protein>
    <recommendedName>
        <fullName evidence="3">Cytidylate kinase</fullName>
    </recommendedName>
</protein>
<proteinExistence type="predicted"/>
<reference evidence="1 2" key="1">
    <citation type="journal article" date="2016" name="Nat. Commun.">
        <title>Thousands of microbial genomes shed light on interconnected biogeochemical processes in an aquifer system.</title>
        <authorList>
            <person name="Anantharaman K."/>
            <person name="Brown C.T."/>
            <person name="Hug L.A."/>
            <person name="Sharon I."/>
            <person name="Castelle C.J."/>
            <person name="Probst A.J."/>
            <person name="Thomas B.C."/>
            <person name="Singh A."/>
            <person name="Wilkins M.J."/>
            <person name="Karaoz U."/>
            <person name="Brodie E.L."/>
            <person name="Williams K.H."/>
            <person name="Hubbard S.S."/>
            <person name="Banfield J.F."/>
        </authorList>
    </citation>
    <scope>NUCLEOTIDE SEQUENCE [LARGE SCALE GENOMIC DNA]</scope>
</reference>
<gene>
    <name evidence="1" type="ORF">A2149_06265</name>
</gene>
<dbReference type="EMBL" id="MGDF01000181">
    <property type="protein sequence ID" value="OGL43615.1"/>
    <property type="molecule type" value="Genomic_DNA"/>
</dbReference>
<dbReference type="Gene3D" id="3.40.50.300">
    <property type="entry name" value="P-loop containing nucleotide triphosphate hydrolases"/>
    <property type="match status" value="1"/>
</dbReference>
<organism evidence="1 2">
    <name type="scientific">Candidatus Schekmanbacteria bacterium RBG_16_38_11</name>
    <dbReference type="NCBI Taxonomy" id="1817880"/>
    <lineage>
        <taxon>Bacteria</taxon>
        <taxon>Candidatus Schekmaniibacteriota</taxon>
    </lineage>
</organism>
<evidence type="ECO:0008006" key="3">
    <source>
        <dbReference type="Google" id="ProtNLM"/>
    </source>
</evidence>
<dbReference type="Pfam" id="PF13189">
    <property type="entry name" value="Cytidylate_kin2"/>
    <property type="match status" value="1"/>
</dbReference>
<dbReference type="Proteomes" id="UP000178435">
    <property type="component" value="Unassembled WGS sequence"/>
</dbReference>
<name>A0A1F7RPX2_9BACT</name>
<dbReference type="InterPro" id="IPR027417">
    <property type="entry name" value="P-loop_NTPase"/>
</dbReference>